<comment type="caution">
    <text evidence="1">The sequence shown here is derived from an EMBL/GenBank/DDBJ whole genome shotgun (WGS) entry which is preliminary data.</text>
</comment>
<keyword evidence="2" id="KW-1185">Reference proteome</keyword>
<accession>A0ABS0L3T5</accession>
<sequence length="59" mass="6251">MEPVNLPAADPEKSADNELLADLSALTANFNPEHIVEELEQLEALDEQPAPDSDPPAGA</sequence>
<proteinExistence type="predicted"/>
<evidence type="ECO:0000313" key="1">
    <source>
        <dbReference type="EMBL" id="MBG8554748.1"/>
    </source>
</evidence>
<organism evidence="1 2">
    <name type="scientific">Hymenobacter guriensis</name>
    <dbReference type="NCBI Taxonomy" id="2793065"/>
    <lineage>
        <taxon>Bacteria</taxon>
        <taxon>Pseudomonadati</taxon>
        <taxon>Bacteroidota</taxon>
        <taxon>Cytophagia</taxon>
        <taxon>Cytophagales</taxon>
        <taxon>Hymenobacteraceae</taxon>
        <taxon>Hymenobacter</taxon>
    </lineage>
</organism>
<evidence type="ECO:0000313" key="2">
    <source>
        <dbReference type="Proteomes" id="UP000601099"/>
    </source>
</evidence>
<dbReference type="RefSeq" id="WP_196955763.1">
    <property type="nucleotide sequence ID" value="NZ_JADWYK010000008.1"/>
</dbReference>
<dbReference type="EMBL" id="JADWYK010000008">
    <property type="protein sequence ID" value="MBG8554748.1"/>
    <property type="molecule type" value="Genomic_DNA"/>
</dbReference>
<gene>
    <name evidence="1" type="ORF">I5L79_14420</name>
</gene>
<dbReference type="Proteomes" id="UP000601099">
    <property type="component" value="Unassembled WGS sequence"/>
</dbReference>
<protein>
    <submittedName>
        <fullName evidence="1">Uncharacterized protein</fullName>
    </submittedName>
</protein>
<name>A0ABS0L3T5_9BACT</name>
<reference evidence="1 2" key="1">
    <citation type="submission" date="2020-11" db="EMBL/GenBank/DDBJ databases">
        <title>Hymenobacter sp.</title>
        <authorList>
            <person name="Kim M.K."/>
        </authorList>
    </citation>
    <scope>NUCLEOTIDE SEQUENCE [LARGE SCALE GENOMIC DNA]</scope>
    <source>
        <strain evidence="1 2">BT594</strain>
    </source>
</reference>